<protein>
    <submittedName>
        <fullName evidence="2">Uncharacterized protein</fullName>
    </submittedName>
</protein>
<keyword evidence="3" id="KW-1185">Reference proteome</keyword>
<sequence length="209" mass="23329">MSGTKGHEGGELKQGKAQLPLGPNRYQCLAKVDESTSDEGLRMEDRNEDHEQLACETSSILVTLDVDKDIKGYQDNLVATMEEHRKPVQPLQNVASAESRALQARYLREIGHGFHKGPNARPGEDQRRYLRRGRARVPEETQCKAVRRSKQVSQVFVLKSGELRLFLVPGKELLPATAKLLLQRRCGRNTATSRAVFLRQSDACLPGAV</sequence>
<organism evidence="2 3">
    <name type="scientific">Pleurodeles waltl</name>
    <name type="common">Iberian ribbed newt</name>
    <dbReference type="NCBI Taxonomy" id="8319"/>
    <lineage>
        <taxon>Eukaryota</taxon>
        <taxon>Metazoa</taxon>
        <taxon>Chordata</taxon>
        <taxon>Craniata</taxon>
        <taxon>Vertebrata</taxon>
        <taxon>Euteleostomi</taxon>
        <taxon>Amphibia</taxon>
        <taxon>Batrachia</taxon>
        <taxon>Caudata</taxon>
        <taxon>Salamandroidea</taxon>
        <taxon>Salamandridae</taxon>
        <taxon>Pleurodelinae</taxon>
        <taxon>Pleurodeles</taxon>
    </lineage>
</organism>
<accession>A0AAV7MEQ1</accession>
<dbReference type="Proteomes" id="UP001066276">
    <property type="component" value="Chromosome 10"/>
</dbReference>
<dbReference type="AlphaFoldDB" id="A0AAV7MEQ1"/>
<comment type="caution">
    <text evidence="2">The sequence shown here is derived from an EMBL/GenBank/DDBJ whole genome shotgun (WGS) entry which is preliminary data.</text>
</comment>
<proteinExistence type="predicted"/>
<gene>
    <name evidence="2" type="ORF">NDU88_006059</name>
</gene>
<evidence type="ECO:0000313" key="2">
    <source>
        <dbReference type="EMBL" id="KAJ1100984.1"/>
    </source>
</evidence>
<feature type="compositionally biased region" description="Basic and acidic residues" evidence="1">
    <location>
        <begin position="1"/>
        <end position="14"/>
    </location>
</feature>
<dbReference type="EMBL" id="JANPWB010000014">
    <property type="protein sequence ID" value="KAJ1100984.1"/>
    <property type="molecule type" value="Genomic_DNA"/>
</dbReference>
<reference evidence="2" key="1">
    <citation type="journal article" date="2022" name="bioRxiv">
        <title>Sequencing and chromosome-scale assembly of the giantPleurodeles waltlgenome.</title>
        <authorList>
            <person name="Brown T."/>
            <person name="Elewa A."/>
            <person name="Iarovenko S."/>
            <person name="Subramanian E."/>
            <person name="Araus A.J."/>
            <person name="Petzold A."/>
            <person name="Susuki M."/>
            <person name="Suzuki K.-i.T."/>
            <person name="Hayashi T."/>
            <person name="Toyoda A."/>
            <person name="Oliveira C."/>
            <person name="Osipova E."/>
            <person name="Leigh N.D."/>
            <person name="Simon A."/>
            <person name="Yun M.H."/>
        </authorList>
    </citation>
    <scope>NUCLEOTIDE SEQUENCE</scope>
    <source>
        <strain evidence="2">20211129_DDA</strain>
        <tissue evidence="2">Liver</tissue>
    </source>
</reference>
<feature type="region of interest" description="Disordered" evidence="1">
    <location>
        <begin position="1"/>
        <end position="20"/>
    </location>
</feature>
<evidence type="ECO:0000256" key="1">
    <source>
        <dbReference type="SAM" id="MobiDB-lite"/>
    </source>
</evidence>
<name>A0AAV7MEQ1_PLEWA</name>
<evidence type="ECO:0000313" key="3">
    <source>
        <dbReference type="Proteomes" id="UP001066276"/>
    </source>
</evidence>